<dbReference type="GO" id="GO:0016020">
    <property type="term" value="C:membrane"/>
    <property type="evidence" value="ECO:0007669"/>
    <property type="project" value="UniProtKB-SubCell"/>
</dbReference>
<organism evidence="11 12">
    <name type="scientific">Hypsibius exemplaris</name>
    <name type="common">Freshwater tardigrade</name>
    <dbReference type="NCBI Taxonomy" id="2072580"/>
    <lineage>
        <taxon>Eukaryota</taxon>
        <taxon>Metazoa</taxon>
        <taxon>Ecdysozoa</taxon>
        <taxon>Tardigrada</taxon>
        <taxon>Eutardigrada</taxon>
        <taxon>Parachela</taxon>
        <taxon>Hypsibioidea</taxon>
        <taxon>Hypsibiidae</taxon>
        <taxon>Hypsibius</taxon>
    </lineage>
</organism>
<protein>
    <recommendedName>
        <fullName evidence="3">Thyrotropin-releasing hormone receptor</fullName>
    </recommendedName>
    <alternativeName>
        <fullName evidence="7">Thyroliberin receptor</fullName>
    </alternativeName>
</protein>
<evidence type="ECO:0000313" key="11">
    <source>
        <dbReference type="EMBL" id="OQV19314.1"/>
    </source>
</evidence>
<dbReference type="SMART" id="SM01381">
    <property type="entry name" value="7TM_GPCR_Srsx"/>
    <property type="match status" value="1"/>
</dbReference>
<feature type="transmembrane region" description="Helical" evidence="9">
    <location>
        <begin position="78"/>
        <end position="100"/>
    </location>
</feature>
<feature type="region of interest" description="Disordered" evidence="8">
    <location>
        <begin position="438"/>
        <end position="477"/>
    </location>
</feature>
<name>A0A1W0WVV2_HYPEX</name>
<evidence type="ECO:0000256" key="4">
    <source>
        <dbReference type="ARBA" id="ARBA00022692"/>
    </source>
</evidence>
<dbReference type="PANTHER" id="PTHR46061:SF3">
    <property type="entry name" value="THYROTROPIN-RELEASING HORMONE RECEPTOR"/>
    <property type="match status" value="1"/>
</dbReference>
<dbReference type="AlphaFoldDB" id="A0A1W0WVV2"/>
<evidence type="ECO:0000256" key="3">
    <source>
        <dbReference type="ARBA" id="ARBA00018873"/>
    </source>
</evidence>
<comment type="subcellular location">
    <subcellularLocation>
        <location evidence="2">Membrane</location>
    </subcellularLocation>
</comment>
<evidence type="ECO:0000259" key="10">
    <source>
        <dbReference type="PROSITE" id="PS50262"/>
    </source>
</evidence>
<sequence>MPANVLELSFEDGLEIRFEPDHEASNDTDHTEPDFPLHYRVLATTVHLTIFFLGVTGNAVLIAVILRTKCLQTPTYRYLLSLSFADLLVLLSAVPEAIVFHHIGRRWMADQAPVPSSSSSISSASTPAASDMVSSPHFDPEPCARTPNNVSDTWTTGPPDFSSILGFSVEIYIAICRPLISQRFCTIKRSNRIILGLWMFAVCYCAPWLGLTELKQDSSGRPQCDFRLSKEQYFYYFTADLALFYITPLVVALIIYSKIIAVLQKSVTSFKRESCRESHMPSMSVTAVGEPTTVDGVMMLVSSSGTDSEKEKETKEVLLQVAEVCAKRHLCNINGHDAEERMRGRTHVLRMLIVIVILFAVLWLPYRGLLVYNTFLERPWLNLWYLFFAKTLIYLNSAMNPFLYSAMSRRFRQALYATLACKEPFDDHTETVQGVSDFSLNRTNQNPGKTSVNISASVSQDGLQRRDGNGTLETAGL</sequence>
<dbReference type="PANTHER" id="PTHR46061">
    <property type="entry name" value="THYROTROPIN-RELEASING HORMONE RECEPTOR"/>
    <property type="match status" value="1"/>
</dbReference>
<feature type="transmembrane region" description="Helical" evidence="9">
    <location>
        <begin position="161"/>
        <end position="180"/>
    </location>
</feature>
<keyword evidence="4 9" id="KW-0812">Transmembrane</keyword>
<accession>A0A1W0WVV2</accession>
<dbReference type="SUPFAM" id="SSF81321">
    <property type="entry name" value="Family A G protein-coupled receptor-like"/>
    <property type="match status" value="1"/>
</dbReference>
<gene>
    <name evidence="11" type="ORF">BV898_06732</name>
</gene>
<dbReference type="OrthoDB" id="5964776at2759"/>
<evidence type="ECO:0000256" key="7">
    <source>
        <dbReference type="ARBA" id="ARBA00032251"/>
    </source>
</evidence>
<feature type="transmembrane region" description="Helical" evidence="9">
    <location>
        <begin position="41"/>
        <end position="66"/>
    </location>
</feature>
<dbReference type="GO" id="GO:0004997">
    <property type="term" value="F:thyrotropin-releasing hormone receptor activity"/>
    <property type="evidence" value="ECO:0007669"/>
    <property type="project" value="InterPro"/>
</dbReference>
<evidence type="ECO:0000256" key="9">
    <source>
        <dbReference type="SAM" id="Phobius"/>
    </source>
</evidence>
<keyword evidence="6 9" id="KW-0472">Membrane</keyword>
<dbReference type="Proteomes" id="UP000192578">
    <property type="component" value="Unassembled WGS sequence"/>
</dbReference>
<keyword evidence="11" id="KW-0675">Receptor</keyword>
<keyword evidence="12" id="KW-1185">Reference proteome</keyword>
<feature type="transmembrane region" description="Helical" evidence="9">
    <location>
        <begin position="348"/>
        <end position="364"/>
    </location>
</feature>
<evidence type="ECO:0000256" key="5">
    <source>
        <dbReference type="ARBA" id="ARBA00022989"/>
    </source>
</evidence>
<comment type="function">
    <text evidence="1">Receptor for thyrotropin-releasing hormone (TRH). Upon ligand binding, this G-protein-coupled receptor triggers activation of the phosphatidylinositol (IP3)-calcium-protein kinase C (PKC) pathway.</text>
</comment>
<dbReference type="Gene3D" id="1.20.1070.10">
    <property type="entry name" value="Rhodopsin 7-helix transmembrane proteins"/>
    <property type="match status" value="1"/>
</dbReference>
<keyword evidence="5 9" id="KW-1133">Transmembrane helix</keyword>
<dbReference type="InterPro" id="IPR000276">
    <property type="entry name" value="GPCR_Rhodpsn"/>
</dbReference>
<dbReference type="PROSITE" id="PS50262">
    <property type="entry name" value="G_PROTEIN_RECEP_F1_2"/>
    <property type="match status" value="1"/>
</dbReference>
<comment type="caution">
    <text evidence="11">The sequence shown here is derived from an EMBL/GenBank/DDBJ whole genome shotgun (WGS) entry which is preliminary data.</text>
</comment>
<evidence type="ECO:0000256" key="1">
    <source>
        <dbReference type="ARBA" id="ARBA00004100"/>
    </source>
</evidence>
<evidence type="ECO:0000256" key="2">
    <source>
        <dbReference type="ARBA" id="ARBA00004370"/>
    </source>
</evidence>
<dbReference type="InterPro" id="IPR017452">
    <property type="entry name" value="GPCR_Rhodpsn_7TM"/>
</dbReference>
<dbReference type="Pfam" id="PF00001">
    <property type="entry name" value="7tm_1"/>
    <property type="match status" value="2"/>
</dbReference>
<dbReference type="PRINTS" id="PR00237">
    <property type="entry name" value="GPCRRHODOPSN"/>
</dbReference>
<feature type="domain" description="G-protein coupled receptors family 1 profile" evidence="10">
    <location>
        <begin position="57"/>
        <end position="404"/>
    </location>
</feature>
<feature type="transmembrane region" description="Helical" evidence="9">
    <location>
        <begin position="192"/>
        <end position="211"/>
    </location>
</feature>
<proteinExistence type="predicted"/>
<feature type="transmembrane region" description="Helical" evidence="9">
    <location>
        <begin position="384"/>
        <end position="404"/>
    </location>
</feature>
<evidence type="ECO:0000313" key="12">
    <source>
        <dbReference type="Proteomes" id="UP000192578"/>
    </source>
</evidence>
<feature type="compositionally biased region" description="Polar residues" evidence="8">
    <location>
        <begin position="438"/>
        <end position="462"/>
    </location>
</feature>
<dbReference type="InterPro" id="IPR002120">
    <property type="entry name" value="TRH_rcpt_1"/>
</dbReference>
<reference evidence="12" key="1">
    <citation type="submission" date="2017-01" db="EMBL/GenBank/DDBJ databases">
        <title>Comparative genomics of anhydrobiosis in the tardigrade Hypsibius dujardini.</title>
        <authorList>
            <person name="Yoshida Y."/>
            <person name="Koutsovoulos G."/>
            <person name="Laetsch D."/>
            <person name="Stevens L."/>
            <person name="Kumar S."/>
            <person name="Horikawa D."/>
            <person name="Ishino K."/>
            <person name="Komine S."/>
            <person name="Tomita M."/>
            <person name="Blaxter M."/>
            <person name="Arakawa K."/>
        </authorList>
    </citation>
    <scope>NUCLEOTIDE SEQUENCE [LARGE SCALE GENOMIC DNA]</scope>
    <source>
        <strain evidence="12">Z151</strain>
    </source>
</reference>
<evidence type="ECO:0000256" key="6">
    <source>
        <dbReference type="ARBA" id="ARBA00023136"/>
    </source>
</evidence>
<dbReference type="EMBL" id="MTYJ01000041">
    <property type="protein sequence ID" value="OQV19314.1"/>
    <property type="molecule type" value="Genomic_DNA"/>
</dbReference>
<evidence type="ECO:0000256" key="8">
    <source>
        <dbReference type="SAM" id="MobiDB-lite"/>
    </source>
</evidence>
<feature type="transmembrane region" description="Helical" evidence="9">
    <location>
        <begin position="233"/>
        <end position="256"/>
    </location>
</feature>